<feature type="transmembrane region" description="Helical" evidence="7">
    <location>
        <begin position="34"/>
        <end position="56"/>
    </location>
</feature>
<proteinExistence type="inferred from homology"/>
<dbReference type="InterPro" id="IPR000515">
    <property type="entry name" value="MetI-like"/>
</dbReference>
<comment type="caution">
    <text evidence="10">The sequence shown here is derived from an EMBL/GenBank/DDBJ whole genome shotgun (WGS) entry which is preliminary data.</text>
</comment>
<evidence type="ECO:0000256" key="5">
    <source>
        <dbReference type="ARBA" id="ARBA00022989"/>
    </source>
</evidence>
<sequence length="304" mass="32486">MTATPVLQSPTLEQGEARPATGVARRRWRSPARLVVHVVVGLLSVIWFTPVLALFVSSIRTQGDNAATGWWTAFARPLFTGFNYQQAFSVIGVGRSIGTSLAIAVPVTVLTTTISALGAYSLTRMSFRGRTALSLLLVALLVVPPQVTLVPLLKLFNVLGLSGSIPAVWIYQVGFTVPFGIFLLRGFMVGIPKELFESASIDGASPLRVFRSIVLPLSVPVMMSLAIMQFLWSWNDLLIPLLFLGGSDLPPPITVQVAGLVQTTGQGEGTLMAATFISVVIPLAIIVGLQRYFVRGILGGAVKG</sequence>
<dbReference type="Pfam" id="PF00528">
    <property type="entry name" value="BPD_transp_1"/>
    <property type="match status" value="1"/>
</dbReference>
<feature type="transmembrane region" description="Helical" evidence="7">
    <location>
        <begin position="97"/>
        <end position="120"/>
    </location>
</feature>
<evidence type="ECO:0000259" key="9">
    <source>
        <dbReference type="PROSITE" id="PS50928"/>
    </source>
</evidence>
<protein>
    <recommendedName>
        <fullName evidence="9">ABC transmembrane type-1 domain-containing protein</fullName>
    </recommendedName>
</protein>
<reference evidence="11" key="1">
    <citation type="journal article" date="2019" name="Int. J. Syst. Evol. Microbiol.">
        <title>The Global Catalogue of Microorganisms (GCM) 10K type strain sequencing project: providing services to taxonomists for standard genome sequencing and annotation.</title>
        <authorList>
            <consortium name="The Broad Institute Genomics Platform"/>
            <consortium name="The Broad Institute Genome Sequencing Center for Infectious Disease"/>
            <person name="Wu L."/>
            <person name="Ma J."/>
        </authorList>
    </citation>
    <scope>NUCLEOTIDE SEQUENCE [LARGE SCALE GENOMIC DNA]</scope>
    <source>
        <strain evidence="11">JCM 18961</strain>
    </source>
</reference>
<evidence type="ECO:0000256" key="1">
    <source>
        <dbReference type="ARBA" id="ARBA00004651"/>
    </source>
</evidence>
<evidence type="ECO:0000256" key="8">
    <source>
        <dbReference type="SAM" id="MobiDB-lite"/>
    </source>
</evidence>
<gene>
    <name evidence="10" type="ORF">GCM10025782_20100</name>
</gene>
<evidence type="ECO:0000256" key="6">
    <source>
        <dbReference type="ARBA" id="ARBA00023136"/>
    </source>
</evidence>
<feature type="region of interest" description="Disordered" evidence="8">
    <location>
        <begin position="1"/>
        <end position="20"/>
    </location>
</feature>
<keyword evidence="5 7" id="KW-1133">Transmembrane helix</keyword>
<keyword evidence="6 7" id="KW-0472">Membrane</keyword>
<dbReference type="Proteomes" id="UP001500556">
    <property type="component" value="Unassembled WGS sequence"/>
</dbReference>
<feature type="transmembrane region" description="Helical" evidence="7">
    <location>
        <begin position="132"/>
        <end position="156"/>
    </location>
</feature>
<feature type="transmembrane region" description="Helical" evidence="7">
    <location>
        <begin position="168"/>
        <end position="188"/>
    </location>
</feature>
<feature type="transmembrane region" description="Helical" evidence="7">
    <location>
        <begin position="209"/>
        <end position="232"/>
    </location>
</feature>
<dbReference type="SUPFAM" id="SSF161098">
    <property type="entry name" value="MetI-like"/>
    <property type="match status" value="1"/>
</dbReference>
<comment type="similarity">
    <text evidence="7">Belongs to the binding-protein-dependent transport system permease family.</text>
</comment>
<dbReference type="PANTHER" id="PTHR43744">
    <property type="entry name" value="ABC TRANSPORTER PERMEASE PROTEIN MG189-RELATED-RELATED"/>
    <property type="match status" value="1"/>
</dbReference>
<dbReference type="Gene3D" id="1.10.3720.10">
    <property type="entry name" value="MetI-like"/>
    <property type="match status" value="1"/>
</dbReference>
<evidence type="ECO:0000256" key="4">
    <source>
        <dbReference type="ARBA" id="ARBA00022692"/>
    </source>
</evidence>
<dbReference type="RefSeq" id="WP_345502951.1">
    <property type="nucleotide sequence ID" value="NZ_BAABLO010000005.1"/>
</dbReference>
<evidence type="ECO:0000313" key="11">
    <source>
        <dbReference type="Proteomes" id="UP001500556"/>
    </source>
</evidence>
<dbReference type="PANTHER" id="PTHR43744:SF4">
    <property type="entry name" value="OSMOPROTECTIVE COMPOUNDS UPTAKE PERMEASE PROTEIN GGTD"/>
    <property type="match status" value="1"/>
</dbReference>
<evidence type="ECO:0000256" key="3">
    <source>
        <dbReference type="ARBA" id="ARBA00022475"/>
    </source>
</evidence>
<dbReference type="PROSITE" id="PS50928">
    <property type="entry name" value="ABC_TM1"/>
    <property type="match status" value="1"/>
</dbReference>
<feature type="transmembrane region" description="Helical" evidence="7">
    <location>
        <begin position="270"/>
        <end position="289"/>
    </location>
</feature>
<evidence type="ECO:0000256" key="2">
    <source>
        <dbReference type="ARBA" id="ARBA00022448"/>
    </source>
</evidence>
<keyword evidence="4 7" id="KW-0812">Transmembrane</keyword>
<evidence type="ECO:0000313" key="10">
    <source>
        <dbReference type="EMBL" id="GAA4722124.1"/>
    </source>
</evidence>
<evidence type="ECO:0000256" key="7">
    <source>
        <dbReference type="RuleBase" id="RU363032"/>
    </source>
</evidence>
<dbReference type="CDD" id="cd06261">
    <property type="entry name" value="TM_PBP2"/>
    <property type="match status" value="1"/>
</dbReference>
<organism evidence="10 11">
    <name type="scientific">Pedococcus ginsenosidimutans</name>
    <dbReference type="NCBI Taxonomy" id="490570"/>
    <lineage>
        <taxon>Bacteria</taxon>
        <taxon>Bacillati</taxon>
        <taxon>Actinomycetota</taxon>
        <taxon>Actinomycetes</taxon>
        <taxon>Micrococcales</taxon>
        <taxon>Intrasporangiaceae</taxon>
        <taxon>Pedococcus</taxon>
    </lineage>
</organism>
<comment type="subcellular location">
    <subcellularLocation>
        <location evidence="1 7">Cell membrane</location>
        <topology evidence="1 7">Multi-pass membrane protein</topology>
    </subcellularLocation>
</comment>
<keyword evidence="3" id="KW-1003">Cell membrane</keyword>
<dbReference type="InterPro" id="IPR035906">
    <property type="entry name" value="MetI-like_sf"/>
</dbReference>
<keyword evidence="2 7" id="KW-0813">Transport</keyword>
<feature type="compositionally biased region" description="Polar residues" evidence="8">
    <location>
        <begin position="1"/>
        <end position="12"/>
    </location>
</feature>
<accession>A0ABP8Y7B9</accession>
<feature type="domain" description="ABC transmembrane type-1" evidence="9">
    <location>
        <begin position="97"/>
        <end position="289"/>
    </location>
</feature>
<dbReference type="EMBL" id="BAABLO010000005">
    <property type="protein sequence ID" value="GAA4722124.1"/>
    <property type="molecule type" value="Genomic_DNA"/>
</dbReference>
<name>A0ABP8Y7B9_9MICO</name>
<keyword evidence="11" id="KW-1185">Reference proteome</keyword>